<keyword evidence="3" id="KW-1185">Reference proteome</keyword>
<proteinExistence type="predicted"/>
<keyword evidence="1" id="KW-1133">Transmembrane helix</keyword>
<protein>
    <submittedName>
        <fullName evidence="2">Uncharacterized protein</fullName>
    </submittedName>
</protein>
<comment type="caution">
    <text evidence="2">The sequence shown here is derived from an EMBL/GenBank/DDBJ whole genome shotgun (WGS) entry which is preliminary data.</text>
</comment>
<keyword evidence="1" id="KW-0812">Transmembrane</keyword>
<dbReference type="EMBL" id="BGZK01000526">
    <property type="protein sequence ID" value="GBP48547.1"/>
    <property type="molecule type" value="Genomic_DNA"/>
</dbReference>
<evidence type="ECO:0000313" key="3">
    <source>
        <dbReference type="Proteomes" id="UP000299102"/>
    </source>
</evidence>
<feature type="transmembrane region" description="Helical" evidence="1">
    <location>
        <begin position="105"/>
        <end position="123"/>
    </location>
</feature>
<name>A0A4C1WEF2_EUMVA</name>
<accession>A0A4C1WEF2</accession>
<dbReference type="Proteomes" id="UP000299102">
    <property type="component" value="Unassembled WGS sequence"/>
</dbReference>
<evidence type="ECO:0000313" key="2">
    <source>
        <dbReference type="EMBL" id="GBP48547.1"/>
    </source>
</evidence>
<evidence type="ECO:0000256" key="1">
    <source>
        <dbReference type="SAM" id="Phobius"/>
    </source>
</evidence>
<sequence length="187" mass="21133">MRIRNSNNYTSGDRAGIEVFVYYNQHSNRELSALTPLASVLLYPRLRSWPAGRYRSAPWRRLWLRERLSSQLFDCAGIVCLILFNWVASVGNHAKRRTGESTKRAFSSCIIIFVLRLVTALFARAPPPAVIKLVKIPSGVRAFECAATANDLSIDARPPSGYETDARPETNGRALYRHALQWNRVAK</sequence>
<gene>
    <name evidence="2" type="ORF">EVAR_38519_1</name>
</gene>
<keyword evidence="1" id="KW-0472">Membrane</keyword>
<organism evidence="2 3">
    <name type="scientific">Eumeta variegata</name>
    <name type="common">Bagworm moth</name>
    <name type="synonym">Eumeta japonica</name>
    <dbReference type="NCBI Taxonomy" id="151549"/>
    <lineage>
        <taxon>Eukaryota</taxon>
        <taxon>Metazoa</taxon>
        <taxon>Ecdysozoa</taxon>
        <taxon>Arthropoda</taxon>
        <taxon>Hexapoda</taxon>
        <taxon>Insecta</taxon>
        <taxon>Pterygota</taxon>
        <taxon>Neoptera</taxon>
        <taxon>Endopterygota</taxon>
        <taxon>Lepidoptera</taxon>
        <taxon>Glossata</taxon>
        <taxon>Ditrysia</taxon>
        <taxon>Tineoidea</taxon>
        <taxon>Psychidae</taxon>
        <taxon>Oiketicinae</taxon>
        <taxon>Eumeta</taxon>
    </lineage>
</organism>
<reference evidence="2 3" key="1">
    <citation type="journal article" date="2019" name="Commun. Biol.">
        <title>The bagworm genome reveals a unique fibroin gene that provides high tensile strength.</title>
        <authorList>
            <person name="Kono N."/>
            <person name="Nakamura H."/>
            <person name="Ohtoshi R."/>
            <person name="Tomita M."/>
            <person name="Numata K."/>
            <person name="Arakawa K."/>
        </authorList>
    </citation>
    <scope>NUCLEOTIDE SEQUENCE [LARGE SCALE GENOMIC DNA]</scope>
</reference>
<dbReference type="AlphaFoldDB" id="A0A4C1WEF2"/>